<protein>
    <submittedName>
        <fullName evidence="1">Uncharacterized protein</fullName>
    </submittedName>
</protein>
<comment type="caution">
    <text evidence="1">The sequence shown here is derived from an EMBL/GenBank/DDBJ whole genome shotgun (WGS) entry which is preliminary data.</text>
</comment>
<dbReference type="EMBL" id="VVIW01000001">
    <property type="protein sequence ID" value="NHZ38868.1"/>
    <property type="molecule type" value="Genomic_DNA"/>
</dbReference>
<evidence type="ECO:0000313" key="2">
    <source>
        <dbReference type="Proteomes" id="UP000819052"/>
    </source>
</evidence>
<name>A0ABX0M1F7_9BURK</name>
<accession>A0ABX0M1F7</accession>
<sequence>MTDKFIPAANAADLSAQCAALVRASGTLMHTLMVDLGLEKQEGLNRLLAGGGRVGIEITIDRHGANQISLVAVEREGTHRTLATVQTIGNGITGVAN</sequence>
<gene>
    <name evidence="1" type="ORF">F1609_01605</name>
</gene>
<evidence type="ECO:0000313" key="1">
    <source>
        <dbReference type="EMBL" id="NHZ38868.1"/>
    </source>
</evidence>
<dbReference type="Proteomes" id="UP000819052">
    <property type="component" value="Unassembled WGS sequence"/>
</dbReference>
<organism evidence="1 2">
    <name type="scientific">Massilia aquatica</name>
    <dbReference type="NCBI Taxonomy" id="2609000"/>
    <lineage>
        <taxon>Bacteria</taxon>
        <taxon>Pseudomonadati</taxon>
        <taxon>Pseudomonadota</taxon>
        <taxon>Betaproteobacteria</taxon>
        <taxon>Burkholderiales</taxon>
        <taxon>Oxalobacteraceae</taxon>
        <taxon>Telluria group</taxon>
        <taxon>Massilia</taxon>
    </lineage>
</organism>
<reference evidence="1 2" key="1">
    <citation type="submission" date="2019-09" db="EMBL/GenBank/DDBJ databases">
        <title>Taxonomy of Antarctic Massilia spp.: description of Massilia rubra sp. nov., Massilia aquatica sp. nov., Massilia mucilaginosa sp. nov., Massilia frigida sp. nov. isolated from streams, lakes and regoliths.</title>
        <authorList>
            <person name="Holochova P."/>
            <person name="Sedlacek I."/>
            <person name="Kralova S."/>
            <person name="Maslanova I."/>
            <person name="Busse H.-J."/>
            <person name="Stankova E."/>
            <person name="Vrbovska V."/>
            <person name="Kovarovic V."/>
            <person name="Bartak M."/>
            <person name="Svec P."/>
            <person name="Pantucek R."/>
        </authorList>
    </citation>
    <scope>NUCLEOTIDE SEQUENCE [LARGE SCALE GENOMIC DNA]</scope>
    <source>
        <strain evidence="1 2">CCM 8693</strain>
    </source>
</reference>
<dbReference type="RefSeq" id="WP_167073994.1">
    <property type="nucleotide sequence ID" value="NZ_VVIW01000001.1"/>
</dbReference>
<keyword evidence="2" id="KW-1185">Reference proteome</keyword>
<proteinExistence type="predicted"/>